<name>A0A180G521_PUCT1</name>
<feature type="region of interest" description="Disordered" evidence="1">
    <location>
        <begin position="113"/>
        <end position="137"/>
    </location>
</feature>
<reference evidence="2" key="1">
    <citation type="submission" date="2009-11" db="EMBL/GenBank/DDBJ databases">
        <authorList>
            <consortium name="The Broad Institute Genome Sequencing Platform"/>
            <person name="Ward D."/>
            <person name="Feldgarden M."/>
            <person name="Earl A."/>
            <person name="Young S.K."/>
            <person name="Zeng Q."/>
            <person name="Koehrsen M."/>
            <person name="Alvarado L."/>
            <person name="Berlin A."/>
            <person name="Bochicchio J."/>
            <person name="Borenstein D."/>
            <person name="Chapman S.B."/>
            <person name="Chen Z."/>
            <person name="Engels R."/>
            <person name="Freedman E."/>
            <person name="Gellesch M."/>
            <person name="Goldberg J."/>
            <person name="Griggs A."/>
            <person name="Gujja S."/>
            <person name="Heilman E."/>
            <person name="Heiman D."/>
            <person name="Hepburn T."/>
            <person name="Howarth C."/>
            <person name="Jen D."/>
            <person name="Larson L."/>
            <person name="Lewis B."/>
            <person name="Mehta T."/>
            <person name="Park D."/>
            <person name="Pearson M."/>
            <person name="Roberts A."/>
            <person name="Saif S."/>
            <person name="Shea T."/>
            <person name="Shenoy N."/>
            <person name="Sisk P."/>
            <person name="Stolte C."/>
            <person name="Sykes S."/>
            <person name="Thomson T."/>
            <person name="Walk T."/>
            <person name="White J."/>
            <person name="Yandava C."/>
            <person name="Izard J."/>
            <person name="Baranova O.V."/>
            <person name="Blanton J.M."/>
            <person name="Tanner A.C."/>
            <person name="Dewhirst F.E."/>
            <person name="Haas B."/>
            <person name="Nusbaum C."/>
            <person name="Birren B."/>
        </authorList>
    </citation>
    <scope>NUCLEOTIDE SEQUENCE [LARGE SCALE GENOMIC DNA]</scope>
    <source>
        <strain evidence="2">1-1 BBBD Race 1</strain>
    </source>
</reference>
<feature type="compositionally biased region" description="Polar residues" evidence="1">
    <location>
        <begin position="275"/>
        <end position="302"/>
    </location>
</feature>
<reference evidence="3 4" key="3">
    <citation type="journal article" date="2017" name="G3 (Bethesda)">
        <title>Comparative analysis highlights variable genome content of wheat rusts and divergence of the mating loci.</title>
        <authorList>
            <person name="Cuomo C.A."/>
            <person name="Bakkeren G."/>
            <person name="Khalil H.B."/>
            <person name="Panwar V."/>
            <person name="Joly D."/>
            <person name="Linning R."/>
            <person name="Sakthikumar S."/>
            <person name="Song X."/>
            <person name="Adiconis X."/>
            <person name="Fan L."/>
            <person name="Goldberg J.M."/>
            <person name="Levin J.Z."/>
            <person name="Young S."/>
            <person name="Zeng Q."/>
            <person name="Anikster Y."/>
            <person name="Bruce M."/>
            <person name="Wang M."/>
            <person name="Yin C."/>
            <person name="McCallum B."/>
            <person name="Szabo L.J."/>
            <person name="Hulbert S."/>
            <person name="Chen X."/>
            <person name="Fellers J.P."/>
        </authorList>
    </citation>
    <scope>NUCLEOTIDE SEQUENCE</scope>
    <source>
        <strain evidence="4">Isolate 1-1 / race 1 (BBBD)</strain>
        <strain evidence="3">isolate 1-1 / race 1 (BBBD)</strain>
    </source>
</reference>
<protein>
    <submittedName>
        <fullName evidence="2 3">Uncharacterized protein</fullName>
    </submittedName>
</protein>
<evidence type="ECO:0000313" key="2">
    <source>
        <dbReference type="EMBL" id="OAV87777.1"/>
    </source>
</evidence>
<feature type="region of interest" description="Disordered" evidence="1">
    <location>
        <begin position="254"/>
        <end position="302"/>
    </location>
</feature>
<dbReference type="VEuPathDB" id="FungiDB:PTTG_29282"/>
<feature type="region of interest" description="Disordered" evidence="1">
    <location>
        <begin position="1"/>
        <end position="21"/>
    </location>
</feature>
<reference evidence="3" key="4">
    <citation type="submission" date="2025-05" db="UniProtKB">
        <authorList>
            <consortium name="EnsemblFungi"/>
        </authorList>
    </citation>
    <scope>IDENTIFICATION</scope>
    <source>
        <strain evidence="3">isolate 1-1 / race 1 (BBBD)</strain>
    </source>
</reference>
<keyword evidence="4" id="KW-1185">Reference proteome</keyword>
<dbReference type="EnsemblFungi" id="PTTG_29282-t43_1">
    <property type="protein sequence ID" value="PTTG_29282-t43_1-p1"/>
    <property type="gene ID" value="PTTG_29282"/>
</dbReference>
<dbReference type="Proteomes" id="UP000005240">
    <property type="component" value="Unassembled WGS sequence"/>
</dbReference>
<organism evidence="2">
    <name type="scientific">Puccinia triticina (isolate 1-1 / race 1 (BBBD))</name>
    <name type="common">Brown leaf rust fungus</name>
    <dbReference type="NCBI Taxonomy" id="630390"/>
    <lineage>
        <taxon>Eukaryota</taxon>
        <taxon>Fungi</taxon>
        <taxon>Dikarya</taxon>
        <taxon>Basidiomycota</taxon>
        <taxon>Pucciniomycotina</taxon>
        <taxon>Pucciniomycetes</taxon>
        <taxon>Pucciniales</taxon>
        <taxon>Pucciniaceae</taxon>
        <taxon>Puccinia</taxon>
    </lineage>
</organism>
<proteinExistence type="predicted"/>
<evidence type="ECO:0000313" key="3">
    <source>
        <dbReference type="EnsemblFungi" id="PTTG_29282-t43_1-p1"/>
    </source>
</evidence>
<evidence type="ECO:0000256" key="1">
    <source>
        <dbReference type="SAM" id="MobiDB-lite"/>
    </source>
</evidence>
<feature type="compositionally biased region" description="Basic and acidic residues" evidence="1">
    <location>
        <begin position="322"/>
        <end position="331"/>
    </location>
</feature>
<dbReference type="AlphaFoldDB" id="A0A180G521"/>
<evidence type="ECO:0000313" key="4">
    <source>
        <dbReference type="Proteomes" id="UP000005240"/>
    </source>
</evidence>
<accession>A0A180G521</accession>
<feature type="region of interest" description="Disordered" evidence="1">
    <location>
        <begin position="322"/>
        <end position="361"/>
    </location>
</feature>
<sequence length="361" mass="39986">MSELSESHPRTQISNSHNPEPVISDFVGDDLDLRNWILRLHELEERVEGLAKETLPVLGDRVMSLEGQHEKLASRIGAHPRRTDEDILQLELEFRDQFDKLLERIAALEAQAVGLDDSTGPPPTPRNTSKKLSPELDETETCNDLEQIVKRLHNQVGFALAAVRSANFTNQEKTSVVATYQARLFKLRSNQLALVQEAMSALGGKIFLEDGRLHSEVVQSLSQNRNLRQIDDEIVHIQSMALLINKMGIMTEEGGDVGELPGSPQTPAPVPGPTASASHFSFQGNESSTSFTTPSNLFANRSNGHLTDSLRLYFRTLNKKRAGSEALEHASEQTNSGPGGRKRTTVTQASTEHNYKQSKHK</sequence>
<dbReference type="EMBL" id="ADAS02000285">
    <property type="protein sequence ID" value="OAV87777.1"/>
    <property type="molecule type" value="Genomic_DNA"/>
</dbReference>
<gene>
    <name evidence="2" type="ORF">PTTG_29282</name>
</gene>
<reference evidence="2" key="2">
    <citation type="submission" date="2016-05" db="EMBL/GenBank/DDBJ databases">
        <title>Comparative analysis highlights variable genome content of wheat rusts and divergence of the mating loci.</title>
        <authorList>
            <person name="Cuomo C.A."/>
            <person name="Bakkeren G."/>
            <person name="Szabo L."/>
            <person name="Khalil H."/>
            <person name="Joly D."/>
            <person name="Goldberg J."/>
            <person name="Young S."/>
            <person name="Zeng Q."/>
            <person name="Fellers J."/>
        </authorList>
    </citation>
    <scope>NUCLEOTIDE SEQUENCE [LARGE SCALE GENOMIC DNA]</scope>
    <source>
        <strain evidence="2">1-1 BBBD Race 1</strain>
    </source>
</reference>